<dbReference type="Proteomes" id="UP001329151">
    <property type="component" value="Chromosome"/>
</dbReference>
<dbReference type="SUPFAM" id="SSF56935">
    <property type="entry name" value="Porins"/>
    <property type="match status" value="1"/>
</dbReference>
<dbReference type="InterPro" id="IPR012910">
    <property type="entry name" value="Plug_dom"/>
</dbReference>
<keyword evidence="10 11" id="KW-0998">Cell outer membrane</keyword>
<accession>A0AA86MFB7</accession>
<dbReference type="RefSeq" id="WP_338284469.1">
    <property type="nucleotide sequence ID" value="NZ_AP028947.1"/>
</dbReference>
<evidence type="ECO:0000259" key="15">
    <source>
        <dbReference type="Pfam" id="PF07715"/>
    </source>
</evidence>
<proteinExistence type="inferred from homology"/>
<evidence type="ECO:0000313" key="16">
    <source>
        <dbReference type="EMBL" id="BET26995.1"/>
    </source>
</evidence>
<feature type="domain" description="TonB-dependent receptor-like beta-barrel" evidence="14">
    <location>
        <begin position="347"/>
        <end position="772"/>
    </location>
</feature>
<evidence type="ECO:0000256" key="11">
    <source>
        <dbReference type="PROSITE-ProRule" id="PRU01360"/>
    </source>
</evidence>
<dbReference type="InterPro" id="IPR039426">
    <property type="entry name" value="TonB-dep_rcpt-like"/>
</dbReference>
<keyword evidence="7" id="KW-0406">Ion transport</keyword>
<evidence type="ECO:0000256" key="10">
    <source>
        <dbReference type="ARBA" id="ARBA00023237"/>
    </source>
</evidence>
<comment type="similarity">
    <text evidence="11 12">Belongs to the TonB-dependent receptor family.</text>
</comment>
<reference evidence="16 17" key="1">
    <citation type="submission" date="2023-10" db="EMBL/GenBank/DDBJ databases">
        <title>Complete Genome Sequence of Limnobacter thiooxidans CS-K2T, Isolated from freshwater lake sediments in Bavaria, Germany.</title>
        <authorList>
            <person name="Naruki M."/>
            <person name="Watanabe A."/>
            <person name="Warashina T."/>
            <person name="Morita T."/>
            <person name="Arakawa K."/>
        </authorList>
    </citation>
    <scope>NUCLEOTIDE SEQUENCE [LARGE SCALE GENOMIC DNA]</scope>
    <source>
        <strain evidence="16 17">CS-K2</strain>
    </source>
</reference>
<evidence type="ECO:0000259" key="14">
    <source>
        <dbReference type="Pfam" id="PF00593"/>
    </source>
</evidence>
<keyword evidence="4" id="KW-0410">Iron transport</keyword>
<evidence type="ECO:0000256" key="6">
    <source>
        <dbReference type="ARBA" id="ARBA00023004"/>
    </source>
</evidence>
<sequence length="808" mass="88328">MDTQQKTKQRSTRSHPFKRVSKPLALSIAALFIHNTASAQQANSQDVDSLGSVVVTSQKREESIQEIPVTVTAISGDEIRDRNIVLNTDIEQLAPGLSAQGGGRIGKPRWFLRGIGTNDPNQTIEGPIGIYVDEVVVGLQRNQSFPLFDLERVEVLRGPQGTLWGKNNTGGTIHYLSKKPSYDNDGYGKLTFGNFGSRITEGAFGGTIKEETVAARLSVYNESLDGYATNILNGESGPKFKDNNIRLQVLANITPNLEAQIIYGTRDFQSRNEPTYAPGGTNLPPPNSAVTIPNADGKITTGQTAAQIAAGGGYIPPFGAFPDVYSPFFGGEGNTLEERQYLTAKLNWALDKLTFNSITGWSGGDGGSLVGVGVPLNTTLPRVSTKLENGFTQFSQEFRLSSPKDQTVSWIGGLYYYKLQADFDSKAARFANGGDTSVQTNRENLTTSSWDQDAESKAVFGNVKYQIDPELALTLGARYTRESKTTNQTALSVTDTAGNATLVDFSSESAWYFPGGVSGTGNFTPVNLTESGSWNNFTFDITPEYKVNKDLLLYGRVATGFRSGGFNQAISRPAGGTPFILRLEPEEITDYEVGFKSTLAGGKVQFNAAAFYYDLKNIQLNIQQRVQQTDGTFQTSSSGQSDGVIKGLEFEVLSKPVRNWNLGANLGLLRTEYKNFIYTVGNSAPQDASGNEFYRTPRTTFRLFTDYKFPINNSGDQLILGTDWSYRSKILHNATVQNDPVQTTPAYWQGNARATYAPSKSKWELTAFVRNLTDKNEAFLRQIVNTNGVTPVNVGAPRTYGVQALFKF</sequence>
<dbReference type="InterPro" id="IPR036942">
    <property type="entry name" value="Beta-barrel_TonB_sf"/>
</dbReference>
<comment type="subcellular location">
    <subcellularLocation>
        <location evidence="1 11">Cell outer membrane</location>
        <topology evidence="1 11">Multi-pass membrane protein</topology>
    </subcellularLocation>
</comment>
<protein>
    <submittedName>
        <fullName evidence="16">TonB-dependent receptor</fullName>
    </submittedName>
</protein>
<dbReference type="AlphaFoldDB" id="A0AA86MFB7"/>
<dbReference type="KEGG" id="lto:RGQ30_24960"/>
<dbReference type="PANTHER" id="PTHR32552:SF81">
    <property type="entry name" value="TONB-DEPENDENT OUTER MEMBRANE RECEPTOR"/>
    <property type="match status" value="1"/>
</dbReference>
<dbReference type="Pfam" id="PF00593">
    <property type="entry name" value="TonB_dep_Rec_b-barrel"/>
    <property type="match status" value="1"/>
</dbReference>
<dbReference type="PROSITE" id="PS52016">
    <property type="entry name" value="TONB_DEPENDENT_REC_3"/>
    <property type="match status" value="1"/>
</dbReference>
<evidence type="ECO:0000256" key="4">
    <source>
        <dbReference type="ARBA" id="ARBA00022496"/>
    </source>
</evidence>
<evidence type="ECO:0000256" key="13">
    <source>
        <dbReference type="SAM" id="SignalP"/>
    </source>
</evidence>
<dbReference type="GO" id="GO:0009279">
    <property type="term" value="C:cell outer membrane"/>
    <property type="evidence" value="ECO:0007669"/>
    <property type="project" value="UniProtKB-SubCell"/>
</dbReference>
<dbReference type="Pfam" id="PF07715">
    <property type="entry name" value="Plug"/>
    <property type="match status" value="1"/>
</dbReference>
<dbReference type="GO" id="GO:0006826">
    <property type="term" value="P:iron ion transport"/>
    <property type="evidence" value="ECO:0007669"/>
    <property type="project" value="UniProtKB-KW"/>
</dbReference>
<dbReference type="EMBL" id="AP028947">
    <property type="protein sequence ID" value="BET26995.1"/>
    <property type="molecule type" value="Genomic_DNA"/>
</dbReference>
<evidence type="ECO:0000256" key="8">
    <source>
        <dbReference type="ARBA" id="ARBA00023077"/>
    </source>
</evidence>
<evidence type="ECO:0000256" key="2">
    <source>
        <dbReference type="ARBA" id="ARBA00022448"/>
    </source>
</evidence>
<feature type="chain" id="PRO_5041739666" evidence="13">
    <location>
        <begin position="40"/>
        <end position="808"/>
    </location>
</feature>
<keyword evidence="9 11" id="KW-0472">Membrane</keyword>
<dbReference type="InterPro" id="IPR000531">
    <property type="entry name" value="Beta-barrel_TonB"/>
</dbReference>
<dbReference type="Gene3D" id="2.40.170.20">
    <property type="entry name" value="TonB-dependent receptor, beta-barrel domain"/>
    <property type="match status" value="1"/>
</dbReference>
<gene>
    <name evidence="16" type="ORF">RGQ30_24960</name>
</gene>
<keyword evidence="6" id="KW-0408">Iron</keyword>
<evidence type="ECO:0000256" key="5">
    <source>
        <dbReference type="ARBA" id="ARBA00022692"/>
    </source>
</evidence>
<evidence type="ECO:0000256" key="12">
    <source>
        <dbReference type="RuleBase" id="RU003357"/>
    </source>
</evidence>
<keyword evidence="3 11" id="KW-1134">Transmembrane beta strand</keyword>
<dbReference type="PANTHER" id="PTHR32552">
    <property type="entry name" value="FERRICHROME IRON RECEPTOR-RELATED"/>
    <property type="match status" value="1"/>
</dbReference>
<organism evidence="16 17">
    <name type="scientific">Limnobacter thiooxidans</name>
    <dbReference type="NCBI Taxonomy" id="131080"/>
    <lineage>
        <taxon>Bacteria</taxon>
        <taxon>Pseudomonadati</taxon>
        <taxon>Pseudomonadota</taxon>
        <taxon>Betaproteobacteria</taxon>
        <taxon>Burkholderiales</taxon>
        <taxon>Burkholderiaceae</taxon>
        <taxon>Limnobacter</taxon>
    </lineage>
</organism>
<feature type="signal peptide" evidence="13">
    <location>
        <begin position="1"/>
        <end position="39"/>
    </location>
</feature>
<evidence type="ECO:0000256" key="3">
    <source>
        <dbReference type="ARBA" id="ARBA00022452"/>
    </source>
</evidence>
<keyword evidence="13" id="KW-0732">Signal</keyword>
<feature type="domain" description="TonB-dependent receptor plug" evidence="15">
    <location>
        <begin position="64"/>
        <end position="172"/>
    </location>
</feature>
<keyword evidence="5 11" id="KW-0812">Transmembrane</keyword>
<keyword evidence="2 11" id="KW-0813">Transport</keyword>
<name>A0AA86MFB7_9BURK</name>
<evidence type="ECO:0000256" key="1">
    <source>
        <dbReference type="ARBA" id="ARBA00004571"/>
    </source>
</evidence>
<keyword evidence="8 12" id="KW-0798">TonB box</keyword>
<evidence type="ECO:0000313" key="17">
    <source>
        <dbReference type="Proteomes" id="UP001329151"/>
    </source>
</evidence>
<keyword evidence="16" id="KW-0675">Receptor</keyword>
<keyword evidence="17" id="KW-1185">Reference proteome</keyword>
<evidence type="ECO:0000256" key="9">
    <source>
        <dbReference type="ARBA" id="ARBA00023136"/>
    </source>
</evidence>
<evidence type="ECO:0000256" key="7">
    <source>
        <dbReference type="ARBA" id="ARBA00023065"/>
    </source>
</evidence>